<keyword evidence="2" id="KW-1185">Reference proteome</keyword>
<reference evidence="1 2" key="1">
    <citation type="submission" date="2018-09" db="EMBL/GenBank/DDBJ databases">
        <title>YIM PH 21725 draft genome.</title>
        <authorList>
            <person name="Miao C."/>
        </authorList>
    </citation>
    <scope>NUCLEOTIDE SEQUENCE [LARGE SCALE GENOMIC DNA]</scope>
    <source>
        <strain evidence="2">YIM PH21725</strain>
    </source>
</reference>
<dbReference type="EMBL" id="QZFV01000100">
    <property type="protein sequence ID" value="RJQ82679.1"/>
    <property type="molecule type" value="Genomic_DNA"/>
</dbReference>
<evidence type="ECO:0000313" key="2">
    <source>
        <dbReference type="Proteomes" id="UP000285112"/>
    </source>
</evidence>
<protein>
    <recommendedName>
        <fullName evidence="3">Excreted virulence factor EspC (Type VII ESX diderm)</fullName>
    </recommendedName>
</protein>
<accession>A0A419HZS1</accession>
<sequence length="102" mass="10147">MGFRTVPDALRAAGKVAGDTTGELRGADCGEPVGGLSAALPGGNAAGAASSFSNSWQTSFKTWCTDAGQYGADLAKAADAYQAGDHAAANTASDAGNLRRPR</sequence>
<dbReference type="AlphaFoldDB" id="A0A419HZS1"/>
<evidence type="ECO:0008006" key="3">
    <source>
        <dbReference type="Google" id="ProtNLM"/>
    </source>
</evidence>
<evidence type="ECO:0000313" key="1">
    <source>
        <dbReference type="EMBL" id="RJQ82679.1"/>
    </source>
</evidence>
<dbReference type="RefSeq" id="WP_120025166.1">
    <property type="nucleotide sequence ID" value="NZ_QZFV01000100.1"/>
</dbReference>
<proteinExistence type="predicted"/>
<gene>
    <name evidence="1" type="ORF">D5S19_21490</name>
</gene>
<name>A0A419HZS1_9PSEU</name>
<dbReference type="Proteomes" id="UP000285112">
    <property type="component" value="Unassembled WGS sequence"/>
</dbReference>
<comment type="caution">
    <text evidence="1">The sequence shown here is derived from an EMBL/GenBank/DDBJ whole genome shotgun (WGS) entry which is preliminary data.</text>
</comment>
<organism evidence="1 2">
    <name type="scientific">Amycolatopsis panacis</name>
    <dbReference type="NCBI Taxonomy" id="2340917"/>
    <lineage>
        <taxon>Bacteria</taxon>
        <taxon>Bacillati</taxon>
        <taxon>Actinomycetota</taxon>
        <taxon>Actinomycetes</taxon>
        <taxon>Pseudonocardiales</taxon>
        <taxon>Pseudonocardiaceae</taxon>
        <taxon>Amycolatopsis</taxon>
    </lineage>
</organism>